<keyword evidence="2" id="KW-0238">DNA-binding</keyword>
<evidence type="ECO:0000256" key="1">
    <source>
        <dbReference type="ARBA" id="ARBA00023015"/>
    </source>
</evidence>
<gene>
    <name evidence="5" type="ORF">SAMN05444142_10212</name>
</gene>
<keyword evidence="3" id="KW-0804">Transcription</keyword>
<organism evidence="5 6">
    <name type="scientific">Lutimaribacter pacificus</name>
    <dbReference type="NCBI Taxonomy" id="391948"/>
    <lineage>
        <taxon>Bacteria</taxon>
        <taxon>Pseudomonadati</taxon>
        <taxon>Pseudomonadota</taxon>
        <taxon>Alphaproteobacteria</taxon>
        <taxon>Rhodobacterales</taxon>
        <taxon>Roseobacteraceae</taxon>
        <taxon>Lutimaribacter</taxon>
    </lineage>
</organism>
<feature type="domain" description="HTH araC/xylS-type" evidence="4">
    <location>
        <begin position="151"/>
        <end position="248"/>
    </location>
</feature>
<proteinExistence type="predicted"/>
<dbReference type="PANTHER" id="PTHR46796">
    <property type="entry name" value="HTH-TYPE TRANSCRIPTIONAL ACTIVATOR RHAS-RELATED"/>
    <property type="match status" value="1"/>
</dbReference>
<dbReference type="Proteomes" id="UP000324252">
    <property type="component" value="Unassembled WGS sequence"/>
</dbReference>
<sequence length="271" mass="31160">MNTQPMIMVAPDRVLHVCRLGSRLDYRVIGAHVIYVGLEEEITVYQPDGSSTRSRVISVKPYQRHRIAAGRQYVKTILVEPETATERCLDDLHDTIGDTTLVEPLLAGLLDPNPLRRAFSCESTAPITKHEFDRLNFGYELESREMDERIEVATKMLRDSIGDAILTDDCAEEFSISSSRFRRLFVGDTGVQFRKYRMWRRARAYLEQVLSMSSLTEIALDLGYPDSTHFSRSIRSTYGLPPREMKTRMQGSDFLISNERSRSVRLYDHSR</sequence>
<name>A0A1H0FYH8_9RHOB</name>
<dbReference type="OrthoDB" id="9805730at2"/>
<dbReference type="InterPro" id="IPR050204">
    <property type="entry name" value="AraC_XylS_family_regulators"/>
</dbReference>
<dbReference type="SMART" id="SM00342">
    <property type="entry name" value="HTH_ARAC"/>
    <property type="match status" value="1"/>
</dbReference>
<dbReference type="Gene3D" id="1.10.10.60">
    <property type="entry name" value="Homeodomain-like"/>
    <property type="match status" value="1"/>
</dbReference>
<dbReference type="InterPro" id="IPR009057">
    <property type="entry name" value="Homeodomain-like_sf"/>
</dbReference>
<evidence type="ECO:0000313" key="5">
    <source>
        <dbReference type="EMBL" id="SHJ82931.1"/>
    </source>
</evidence>
<evidence type="ECO:0000259" key="4">
    <source>
        <dbReference type="PROSITE" id="PS01124"/>
    </source>
</evidence>
<dbReference type="SUPFAM" id="SSF46689">
    <property type="entry name" value="Homeodomain-like"/>
    <property type="match status" value="1"/>
</dbReference>
<dbReference type="InterPro" id="IPR018060">
    <property type="entry name" value="HTH_AraC"/>
</dbReference>
<dbReference type="PROSITE" id="PS01124">
    <property type="entry name" value="HTH_ARAC_FAMILY_2"/>
    <property type="match status" value="1"/>
</dbReference>
<evidence type="ECO:0000313" key="6">
    <source>
        <dbReference type="Proteomes" id="UP000324252"/>
    </source>
</evidence>
<accession>A0A1H0FYH8</accession>
<dbReference type="EMBL" id="FQZZ01000002">
    <property type="protein sequence ID" value="SHJ82931.1"/>
    <property type="molecule type" value="Genomic_DNA"/>
</dbReference>
<dbReference type="GO" id="GO:0043565">
    <property type="term" value="F:sequence-specific DNA binding"/>
    <property type="evidence" value="ECO:0007669"/>
    <property type="project" value="InterPro"/>
</dbReference>
<evidence type="ECO:0000256" key="2">
    <source>
        <dbReference type="ARBA" id="ARBA00023125"/>
    </source>
</evidence>
<keyword evidence="6" id="KW-1185">Reference proteome</keyword>
<evidence type="ECO:0000256" key="3">
    <source>
        <dbReference type="ARBA" id="ARBA00023163"/>
    </source>
</evidence>
<protein>
    <submittedName>
        <fullName evidence="5">Transcriptional regulator, AraC family</fullName>
    </submittedName>
</protein>
<keyword evidence="1" id="KW-0805">Transcription regulation</keyword>
<dbReference type="Pfam" id="PF12833">
    <property type="entry name" value="HTH_18"/>
    <property type="match status" value="1"/>
</dbReference>
<reference evidence="5 6" key="1">
    <citation type="submission" date="2016-11" db="EMBL/GenBank/DDBJ databases">
        <authorList>
            <person name="Varghese N."/>
            <person name="Submissions S."/>
        </authorList>
    </citation>
    <scope>NUCLEOTIDE SEQUENCE [LARGE SCALE GENOMIC DNA]</scope>
    <source>
        <strain evidence="5 6">DSM 29620</strain>
    </source>
</reference>
<dbReference type="GO" id="GO:0003700">
    <property type="term" value="F:DNA-binding transcription factor activity"/>
    <property type="evidence" value="ECO:0007669"/>
    <property type="project" value="InterPro"/>
</dbReference>
<dbReference type="RefSeq" id="WP_149787708.1">
    <property type="nucleotide sequence ID" value="NZ_FNIO01000003.1"/>
</dbReference>
<dbReference type="AlphaFoldDB" id="A0A1H0FYH8"/>